<dbReference type="KEGG" id="msub:BK009_01455"/>
<dbReference type="EMBL" id="JABBYL010000030">
    <property type="protein sequence ID" value="NMO09937.1"/>
    <property type="molecule type" value="Genomic_DNA"/>
</dbReference>
<dbReference type="EMBL" id="CP017768">
    <property type="protein sequence ID" value="AUB59465.1"/>
    <property type="molecule type" value="Genomic_DNA"/>
</dbReference>
<feature type="transmembrane region" description="Helical" evidence="1">
    <location>
        <begin position="81"/>
        <end position="102"/>
    </location>
</feature>
<dbReference type="AlphaFoldDB" id="A0A2H4VMZ5"/>
<proteinExistence type="predicted"/>
<dbReference type="Proteomes" id="UP000591058">
    <property type="component" value="Unassembled WGS sequence"/>
</dbReference>
<evidence type="ECO:0000313" key="3">
    <source>
        <dbReference type="EMBL" id="NMO09937.1"/>
    </source>
</evidence>
<sequence length="146" mass="16289">MKHGNPLFFLLIGISLIAPSISTHYILLGGMGLFSIIISIFERKEYDNDKILILIATLILVISLILTYFQLSSPSYSGNRLGNYILAILFTLSIIIGAYDVTHDYKLSKISRMEHVGQKMKDIIAILLLIVGIIVGLLMGIYIFNI</sequence>
<gene>
    <name evidence="2" type="ORF">BK009_01455</name>
    <name evidence="3" type="ORF">HG719_08880</name>
</gene>
<dbReference type="RefSeq" id="WP_100907629.1">
    <property type="nucleotide sequence ID" value="NZ_CP017768.1"/>
</dbReference>
<keyword evidence="1" id="KW-0472">Membrane</keyword>
<evidence type="ECO:0000313" key="4">
    <source>
        <dbReference type="Proteomes" id="UP000232631"/>
    </source>
</evidence>
<protein>
    <submittedName>
        <fullName evidence="2">Uncharacterized protein</fullName>
    </submittedName>
</protein>
<accession>A0A2H4VMZ5</accession>
<keyword evidence="1" id="KW-0812">Transmembrane</keyword>
<feature type="transmembrane region" description="Helical" evidence="1">
    <location>
        <begin position="123"/>
        <end position="144"/>
    </location>
</feature>
<keyword evidence="1" id="KW-1133">Transmembrane helix</keyword>
<dbReference type="Proteomes" id="UP000232631">
    <property type="component" value="Chromosome"/>
</dbReference>
<organism evidence="2 4">
    <name type="scientific">Methanobacterium subterraneum</name>
    <dbReference type="NCBI Taxonomy" id="59277"/>
    <lineage>
        <taxon>Archaea</taxon>
        <taxon>Methanobacteriati</taxon>
        <taxon>Methanobacteriota</taxon>
        <taxon>Methanomada group</taxon>
        <taxon>Methanobacteria</taxon>
        <taxon>Methanobacteriales</taxon>
        <taxon>Methanobacteriaceae</taxon>
        <taxon>Methanobacterium</taxon>
    </lineage>
</organism>
<keyword evidence="4" id="KW-1185">Reference proteome</keyword>
<dbReference type="GeneID" id="35124259"/>
<feature type="transmembrane region" description="Helical" evidence="1">
    <location>
        <begin position="6"/>
        <end position="39"/>
    </location>
</feature>
<name>A0A2H4VMZ5_9EURY</name>
<feature type="transmembrane region" description="Helical" evidence="1">
    <location>
        <begin position="51"/>
        <end position="69"/>
    </location>
</feature>
<reference evidence="3 5" key="2">
    <citation type="submission" date="2020-04" db="EMBL/GenBank/DDBJ databases">
        <title>Draft genome of Methanobacterium subterraneum isolated from animal feces.</title>
        <authorList>
            <person name="Ouboter H.T."/>
            <person name="Berger S."/>
            <person name="Gungor E."/>
            <person name="Jetten M.S.M."/>
            <person name="Welte C.U."/>
        </authorList>
    </citation>
    <scope>NUCLEOTIDE SEQUENCE [LARGE SCALE GENOMIC DNA]</scope>
    <source>
        <strain evidence="3">HO_2020</strain>
    </source>
</reference>
<evidence type="ECO:0000313" key="2">
    <source>
        <dbReference type="EMBL" id="AUB59465.1"/>
    </source>
</evidence>
<evidence type="ECO:0000256" key="1">
    <source>
        <dbReference type="SAM" id="Phobius"/>
    </source>
</evidence>
<reference evidence="2 4" key="1">
    <citation type="submission" date="2016-10" db="EMBL/GenBank/DDBJ databases">
        <title>Comparative genomics between deep and shallow subseafloor isolates.</title>
        <authorList>
            <person name="Ishii S."/>
            <person name="Miller J.R."/>
            <person name="Sutton G."/>
            <person name="Suzuki S."/>
            <person name="Methe B."/>
            <person name="Inagaki F."/>
            <person name="Imachi H."/>
        </authorList>
    </citation>
    <scope>NUCLEOTIDE SEQUENCE [LARGE SCALE GENOMIC DNA]</scope>
    <source>
        <strain evidence="2 4">A8p</strain>
    </source>
</reference>
<evidence type="ECO:0000313" key="5">
    <source>
        <dbReference type="Proteomes" id="UP000591058"/>
    </source>
</evidence>